<reference evidence="1" key="1">
    <citation type="submission" date="2018-05" db="EMBL/GenBank/DDBJ databases">
        <authorList>
            <person name="Lanie J.A."/>
            <person name="Ng W.-L."/>
            <person name="Kazmierczak K.M."/>
            <person name="Andrzejewski T.M."/>
            <person name="Davidsen T.M."/>
            <person name="Wayne K.J."/>
            <person name="Tettelin H."/>
            <person name="Glass J.I."/>
            <person name="Rusch D."/>
            <person name="Podicherti R."/>
            <person name="Tsui H.-C.T."/>
            <person name="Winkler M.E."/>
        </authorList>
    </citation>
    <scope>NUCLEOTIDE SEQUENCE</scope>
</reference>
<dbReference type="AlphaFoldDB" id="A0A382HKC9"/>
<evidence type="ECO:0000313" key="1">
    <source>
        <dbReference type="EMBL" id="SVB87123.1"/>
    </source>
</evidence>
<protein>
    <submittedName>
        <fullName evidence="1">Uncharacterized protein</fullName>
    </submittedName>
</protein>
<accession>A0A382HKC9</accession>
<gene>
    <name evidence="1" type="ORF">METZ01_LOCUS239977</name>
</gene>
<sequence length="34" mass="4110">MSNFKSLAWVKALRQDDRLGATHRTNETYQDHYR</sequence>
<name>A0A382HKC9_9ZZZZ</name>
<proteinExistence type="predicted"/>
<dbReference type="EMBL" id="UINC01061492">
    <property type="protein sequence ID" value="SVB87123.1"/>
    <property type="molecule type" value="Genomic_DNA"/>
</dbReference>
<organism evidence="1">
    <name type="scientific">marine metagenome</name>
    <dbReference type="NCBI Taxonomy" id="408172"/>
    <lineage>
        <taxon>unclassified sequences</taxon>
        <taxon>metagenomes</taxon>
        <taxon>ecological metagenomes</taxon>
    </lineage>
</organism>